<evidence type="ECO:0000313" key="2">
    <source>
        <dbReference type="EMBL" id="RPE72928.1"/>
    </source>
</evidence>
<name>A0A3N4US91_9BURK</name>
<keyword evidence="3" id="KW-1185">Reference proteome</keyword>
<comment type="caution">
    <text evidence="2">The sequence shown here is derived from an EMBL/GenBank/DDBJ whole genome shotgun (WGS) entry which is preliminary data.</text>
</comment>
<dbReference type="EMBL" id="RKQL01000001">
    <property type="protein sequence ID" value="RPE72928.1"/>
    <property type="molecule type" value="Genomic_DNA"/>
</dbReference>
<accession>A0A3N4US91</accession>
<dbReference type="OrthoDB" id="5298561at2"/>
<dbReference type="Proteomes" id="UP000272193">
    <property type="component" value="Unassembled WGS sequence"/>
</dbReference>
<dbReference type="RefSeq" id="WP_124221132.1">
    <property type="nucleotide sequence ID" value="NZ_RKQL01000001.1"/>
</dbReference>
<protein>
    <recommendedName>
        <fullName evidence="4">DUF4124 domain-containing protein</fullName>
    </recommendedName>
</protein>
<organism evidence="2 3">
    <name type="scientific">Tibeticola sediminis</name>
    <dbReference type="NCBI Taxonomy" id="1917811"/>
    <lineage>
        <taxon>Bacteria</taxon>
        <taxon>Pseudomonadati</taxon>
        <taxon>Pseudomonadota</taxon>
        <taxon>Betaproteobacteria</taxon>
        <taxon>Burkholderiales</taxon>
        <taxon>Comamonadaceae</taxon>
        <taxon>Tibeticola</taxon>
    </lineage>
</organism>
<evidence type="ECO:0000256" key="1">
    <source>
        <dbReference type="SAM" id="MobiDB-lite"/>
    </source>
</evidence>
<proteinExistence type="predicted"/>
<sequence length="161" mass="17273">MGLALPVWAQEPIYRCGNEYTNNPAAARDKNCKLIDGANVSVVQGNRARNAAPASRPNASGASVASPGNRIDPNEQRARDADARAVLEAELKRAEAKLAELRAEYKDGQPDKIGIEARNHQKYLDRVAELKAAIARTEADIAGIRRELSRFGAPGGGSDAR</sequence>
<feature type="compositionally biased region" description="Low complexity" evidence="1">
    <location>
        <begin position="46"/>
        <end position="63"/>
    </location>
</feature>
<feature type="region of interest" description="Disordered" evidence="1">
    <location>
        <begin position="46"/>
        <end position="81"/>
    </location>
</feature>
<dbReference type="AlphaFoldDB" id="A0A3N4US91"/>
<reference evidence="2 3" key="1">
    <citation type="submission" date="2018-11" db="EMBL/GenBank/DDBJ databases">
        <title>Genomic Encyclopedia of Type Strains, Phase IV (KMG-IV): sequencing the most valuable type-strain genomes for metagenomic binning, comparative biology and taxonomic classification.</title>
        <authorList>
            <person name="Goeker M."/>
        </authorList>
    </citation>
    <scope>NUCLEOTIDE SEQUENCE [LARGE SCALE GENOMIC DNA]</scope>
    <source>
        <strain evidence="2 3">DSM 101684</strain>
    </source>
</reference>
<evidence type="ECO:0008006" key="4">
    <source>
        <dbReference type="Google" id="ProtNLM"/>
    </source>
</evidence>
<feature type="compositionally biased region" description="Basic and acidic residues" evidence="1">
    <location>
        <begin position="72"/>
        <end position="81"/>
    </location>
</feature>
<gene>
    <name evidence="2" type="ORF">EDC62_0636</name>
</gene>
<evidence type="ECO:0000313" key="3">
    <source>
        <dbReference type="Proteomes" id="UP000272193"/>
    </source>
</evidence>